<sequence>MLRHILIEDAVKGCKQKINVTDFGADPSGQLDSTEAIWQAFESAKAMEGQVVIDFPYGTYQLQKGSSQVREYHTSNTDSMRFPHKPIALLLEDQQDVIINGNGSLFMINGDCMALAVVRSKNVTLNNFSWDYSVPTTIEMTVMATGEVNGEQFTDFSIPVCFSYSVDEDGRNVNWYSEIDPKSGKHYWTDRNHKDAWVIVVYHPDRNITRRYSPDAGPFSEARTKIIQLNESTIRIFYGKDRPILHQKDLVFTFCSTQRRDTAGAFIWESSDTVVEKVNVHYMHGFGWLTQLSHNVSFYNCSFKTREERGLFTSSFADSIHVSGASGHVHIEGCSFKLAHDDPINVHGTFTRVEERIDERTLKLRYIHRQQGGFPQYYRGNEVVFYRRDTLTPICREDQRYTVTAVKHPGEDDNDLQSMIVSFDQEIPNNIIEKEDGESLVVAENVTYTPTVHIKNNHFEAIPTRGILCTTSRKVLIEQNTFKHMTMDGIFISNDSQDWYESGPVRDVTIRSNTFYVAEVGHADWRNAAIRIFPVTKGNQIPPSEQAIHRNIRIEQNEFYMENESVLVVNSVKQLLFRNNTIHLYTPEIDTRFAKTEIGGENKGNADKHTFEFNGCQDVIIEVNKFDEHYKPTLSYTNMPAENMKVTDMLEKFLNEE</sequence>
<dbReference type="InterPro" id="IPR011050">
    <property type="entry name" value="Pectin_lyase_fold/virulence"/>
</dbReference>
<dbReference type="InterPro" id="IPR012334">
    <property type="entry name" value="Pectin_lyas_fold"/>
</dbReference>
<evidence type="ECO:0000313" key="3">
    <source>
        <dbReference type="EMBL" id="GHH97820.1"/>
    </source>
</evidence>
<protein>
    <recommendedName>
        <fullName evidence="5">Pectate lyase superfamily protein domain-containing protein</fullName>
    </recommendedName>
</protein>
<organism evidence="3 4">
    <name type="scientific">Neobacillus kokaensis</name>
    <dbReference type="NCBI Taxonomy" id="2759023"/>
    <lineage>
        <taxon>Bacteria</taxon>
        <taxon>Bacillati</taxon>
        <taxon>Bacillota</taxon>
        <taxon>Bacilli</taxon>
        <taxon>Bacillales</taxon>
        <taxon>Bacillaceae</taxon>
        <taxon>Neobacillus</taxon>
    </lineage>
</organism>
<evidence type="ECO:0000313" key="4">
    <source>
        <dbReference type="Proteomes" id="UP000637074"/>
    </source>
</evidence>
<evidence type="ECO:0000259" key="2">
    <source>
        <dbReference type="Pfam" id="PF13229"/>
    </source>
</evidence>
<evidence type="ECO:0000259" key="1">
    <source>
        <dbReference type="Pfam" id="PF12708"/>
    </source>
</evidence>
<dbReference type="InterPro" id="IPR006626">
    <property type="entry name" value="PbH1"/>
</dbReference>
<comment type="caution">
    <text evidence="3">The sequence shown here is derived from an EMBL/GenBank/DDBJ whole genome shotgun (WGS) entry which is preliminary data.</text>
</comment>
<dbReference type="InterPro" id="IPR039448">
    <property type="entry name" value="Beta_helix"/>
</dbReference>
<reference evidence="3 4" key="1">
    <citation type="journal article" date="2022" name="Int. J. Syst. Evol. Microbiol.">
        <title>Neobacillus kokaensis sp. nov., isolated from soil.</title>
        <authorList>
            <person name="Yuki K."/>
            <person name="Matsubara H."/>
            <person name="Yamaguchi S."/>
        </authorList>
    </citation>
    <scope>NUCLEOTIDE SEQUENCE [LARGE SCALE GENOMIC DNA]</scope>
    <source>
        <strain evidence="3 4">LOB 377</strain>
    </source>
</reference>
<feature type="domain" description="Rhamnogalacturonase A/B/Epimerase-like pectate lyase" evidence="1">
    <location>
        <begin position="18"/>
        <end position="65"/>
    </location>
</feature>
<dbReference type="SMART" id="SM00710">
    <property type="entry name" value="PbH1"/>
    <property type="match status" value="4"/>
</dbReference>
<name>A0ABQ3MYS5_9BACI</name>
<dbReference type="Pfam" id="PF12708">
    <property type="entry name" value="Pect-lyase_RHGA_epim"/>
    <property type="match status" value="1"/>
</dbReference>
<dbReference type="Gene3D" id="2.160.20.10">
    <property type="entry name" value="Single-stranded right-handed beta-helix, Pectin lyase-like"/>
    <property type="match status" value="2"/>
</dbReference>
<dbReference type="SUPFAM" id="SSF51126">
    <property type="entry name" value="Pectin lyase-like"/>
    <property type="match status" value="1"/>
</dbReference>
<dbReference type="Pfam" id="PF13229">
    <property type="entry name" value="Beta_helix"/>
    <property type="match status" value="1"/>
</dbReference>
<gene>
    <name evidence="3" type="ORF">AM1BK_13630</name>
</gene>
<dbReference type="EMBL" id="BNDS01000004">
    <property type="protein sequence ID" value="GHH97820.1"/>
    <property type="molecule type" value="Genomic_DNA"/>
</dbReference>
<dbReference type="InterPro" id="IPR024535">
    <property type="entry name" value="RHGA/B-epi-like_pectate_lyase"/>
</dbReference>
<evidence type="ECO:0008006" key="5">
    <source>
        <dbReference type="Google" id="ProtNLM"/>
    </source>
</evidence>
<proteinExistence type="predicted"/>
<accession>A0ABQ3MYS5</accession>
<feature type="domain" description="Right handed beta helix" evidence="2">
    <location>
        <begin position="451"/>
        <end position="583"/>
    </location>
</feature>
<keyword evidence="4" id="KW-1185">Reference proteome</keyword>
<dbReference type="Proteomes" id="UP000637074">
    <property type="component" value="Unassembled WGS sequence"/>
</dbReference>
<dbReference type="RefSeq" id="WP_191271056.1">
    <property type="nucleotide sequence ID" value="NZ_BNDS01000004.1"/>
</dbReference>